<dbReference type="Proteomes" id="UP001516023">
    <property type="component" value="Unassembled WGS sequence"/>
</dbReference>
<gene>
    <name evidence="1" type="ORF">HJC23_000163</name>
</gene>
<evidence type="ECO:0000313" key="1">
    <source>
        <dbReference type="EMBL" id="KAL3798249.1"/>
    </source>
</evidence>
<accession>A0ABD3QCY3</accession>
<evidence type="ECO:0000313" key="2">
    <source>
        <dbReference type="Proteomes" id="UP001516023"/>
    </source>
</evidence>
<organism evidence="1 2">
    <name type="scientific">Cyclotella cryptica</name>
    <dbReference type="NCBI Taxonomy" id="29204"/>
    <lineage>
        <taxon>Eukaryota</taxon>
        <taxon>Sar</taxon>
        <taxon>Stramenopiles</taxon>
        <taxon>Ochrophyta</taxon>
        <taxon>Bacillariophyta</taxon>
        <taxon>Coscinodiscophyceae</taxon>
        <taxon>Thalassiosirophycidae</taxon>
        <taxon>Stephanodiscales</taxon>
        <taxon>Stephanodiscaceae</taxon>
        <taxon>Cyclotella</taxon>
    </lineage>
</organism>
<protein>
    <recommendedName>
        <fullName evidence="3">Lipoprotein</fullName>
    </recommendedName>
</protein>
<evidence type="ECO:0008006" key="3">
    <source>
        <dbReference type="Google" id="ProtNLM"/>
    </source>
</evidence>
<keyword evidence="2" id="KW-1185">Reference proteome</keyword>
<reference evidence="1 2" key="1">
    <citation type="journal article" date="2020" name="G3 (Bethesda)">
        <title>Improved Reference Genome for Cyclotella cryptica CCMP332, a Model for Cell Wall Morphogenesis, Salinity Adaptation, and Lipid Production in Diatoms (Bacillariophyta).</title>
        <authorList>
            <person name="Roberts W.R."/>
            <person name="Downey K.M."/>
            <person name="Ruck E.C."/>
            <person name="Traller J.C."/>
            <person name="Alverson A.J."/>
        </authorList>
    </citation>
    <scope>NUCLEOTIDE SEQUENCE [LARGE SCALE GENOMIC DNA]</scope>
    <source>
        <strain evidence="1 2">CCMP332</strain>
    </source>
</reference>
<dbReference type="EMBL" id="JABMIG020000047">
    <property type="protein sequence ID" value="KAL3798249.1"/>
    <property type="molecule type" value="Genomic_DNA"/>
</dbReference>
<name>A0ABD3QCY3_9STRA</name>
<dbReference type="AlphaFoldDB" id="A0ABD3QCY3"/>
<proteinExistence type="predicted"/>
<sequence length="268" mass="31163">MREIHFRLLRKLHRAIFPLLTILTLQCCNTFSWSNHNQWRGQEVLHAQKELYGELSSTTHKTSIQRREFAFDILIATSTINVAQWSYTSQPATAYTPDSDPLRESLYLMSRVQEATVQQERFVNRATSQDALKNKMKLTLRLVEKNYRLLDQITFASEYITPQDKVVDATAAGYEAAEALQNAIDYVNNELRTGPFEKGQKEYLAENLQECRERLFDFLSYMPQEKLEEARKRVEEENVLNRDEFDGDADAGVYNPVVLPWKNRGEKA</sequence>
<comment type="caution">
    <text evidence="1">The sequence shown here is derived from an EMBL/GenBank/DDBJ whole genome shotgun (WGS) entry which is preliminary data.</text>
</comment>